<feature type="compositionally biased region" description="Low complexity" evidence="1">
    <location>
        <begin position="197"/>
        <end position="207"/>
    </location>
</feature>
<evidence type="ECO:0000256" key="1">
    <source>
        <dbReference type="SAM" id="MobiDB-lite"/>
    </source>
</evidence>
<feature type="region of interest" description="Disordered" evidence="1">
    <location>
        <begin position="262"/>
        <end position="287"/>
    </location>
</feature>
<dbReference type="EMBL" id="JAUIZM010000008">
    <property type="protein sequence ID" value="KAK1368804.1"/>
    <property type="molecule type" value="Genomic_DNA"/>
</dbReference>
<evidence type="ECO:0000313" key="2">
    <source>
        <dbReference type="EMBL" id="KAK1368804.1"/>
    </source>
</evidence>
<reference evidence="2" key="2">
    <citation type="submission" date="2023-05" db="EMBL/GenBank/DDBJ databases">
        <authorList>
            <person name="Schelkunov M.I."/>
        </authorList>
    </citation>
    <scope>NUCLEOTIDE SEQUENCE</scope>
    <source>
        <strain evidence="2">Hsosn_3</strain>
        <tissue evidence="2">Leaf</tissue>
    </source>
</reference>
<protein>
    <submittedName>
        <fullName evidence="2">Uncharacterized protein</fullName>
    </submittedName>
</protein>
<organism evidence="2 3">
    <name type="scientific">Heracleum sosnowskyi</name>
    <dbReference type="NCBI Taxonomy" id="360622"/>
    <lineage>
        <taxon>Eukaryota</taxon>
        <taxon>Viridiplantae</taxon>
        <taxon>Streptophyta</taxon>
        <taxon>Embryophyta</taxon>
        <taxon>Tracheophyta</taxon>
        <taxon>Spermatophyta</taxon>
        <taxon>Magnoliopsida</taxon>
        <taxon>eudicotyledons</taxon>
        <taxon>Gunneridae</taxon>
        <taxon>Pentapetalae</taxon>
        <taxon>asterids</taxon>
        <taxon>campanulids</taxon>
        <taxon>Apiales</taxon>
        <taxon>Apiaceae</taxon>
        <taxon>Apioideae</taxon>
        <taxon>apioid superclade</taxon>
        <taxon>Tordylieae</taxon>
        <taxon>Tordyliinae</taxon>
        <taxon>Heracleum</taxon>
    </lineage>
</organism>
<accession>A0AAD8HM14</accession>
<reference evidence="2" key="1">
    <citation type="submission" date="2023-02" db="EMBL/GenBank/DDBJ databases">
        <title>Genome of toxic invasive species Heracleum sosnowskyi carries increased number of genes despite the absence of recent whole-genome duplications.</title>
        <authorList>
            <person name="Schelkunov M."/>
            <person name="Shtratnikova V."/>
            <person name="Makarenko M."/>
            <person name="Klepikova A."/>
            <person name="Omelchenko D."/>
            <person name="Novikova G."/>
            <person name="Obukhova E."/>
            <person name="Bogdanov V."/>
            <person name="Penin A."/>
            <person name="Logacheva M."/>
        </authorList>
    </citation>
    <scope>NUCLEOTIDE SEQUENCE</scope>
    <source>
        <strain evidence="2">Hsosn_3</strain>
        <tissue evidence="2">Leaf</tissue>
    </source>
</reference>
<gene>
    <name evidence="2" type="ORF">POM88_034896</name>
</gene>
<proteinExistence type="predicted"/>
<comment type="caution">
    <text evidence="2">The sequence shown here is derived from an EMBL/GenBank/DDBJ whole genome shotgun (WGS) entry which is preliminary data.</text>
</comment>
<name>A0AAD8HM14_9APIA</name>
<sequence length="287" mass="33436">MSSTIRLCKFCRTEIIVPLEAQRGIECPACGNINTYGDPPLTRYYTGDGPQHGGYQYQRPSLPPPRRSAPPRDPHGGATEHGYYQQLWPPRASDDYNYIEHPPPPRQGSFRPVRPNRYSYQPPPTSPHPMHSPINYQPQPPRRPSHPTYTNDYYQPQSPPPQRSSRPLIKVNSFCRPSLQTSPPQGSRRPIYNGYYQQPSQVSSQQPMDDEDYYYQNQKFPQASHHRVRDYKNGYNEQETPPFDDYQEQLQTSQPRVHTNGYYQQPVSTPWHENSSQWTQDNQLVNY</sequence>
<dbReference type="AlphaFoldDB" id="A0AAD8HM14"/>
<evidence type="ECO:0000313" key="3">
    <source>
        <dbReference type="Proteomes" id="UP001237642"/>
    </source>
</evidence>
<keyword evidence="3" id="KW-1185">Reference proteome</keyword>
<feature type="region of interest" description="Disordered" evidence="1">
    <location>
        <begin position="41"/>
        <end position="208"/>
    </location>
</feature>
<dbReference type="Proteomes" id="UP001237642">
    <property type="component" value="Unassembled WGS sequence"/>
</dbReference>